<accession>A0A517P0N6</accession>
<gene>
    <name evidence="5" type="ORF">K239x_49500</name>
</gene>
<evidence type="ECO:0000259" key="3">
    <source>
        <dbReference type="Pfam" id="PF07622"/>
    </source>
</evidence>
<keyword evidence="6" id="KW-1185">Reference proteome</keyword>
<evidence type="ECO:0000259" key="4">
    <source>
        <dbReference type="Pfam" id="PF20407"/>
    </source>
</evidence>
<organism evidence="5 6">
    <name type="scientific">Stieleria marina</name>
    <dbReference type="NCBI Taxonomy" id="1930275"/>
    <lineage>
        <taxon>Bacteria</taxon>
        <taxon>Pseudomonadati</taxon>
        <taxon>Planctomycetota</taxon>
        <taxon>Planctomycetia</taxon>
        <taxon>Pirellulales</taxon>
        <taxon>Pirellulaceae</taxon>
        <taxon>Stieleria</taxon>
    </lineage>
</organism>
<proteinExistence type="predicted"/>
<dbReference type="EMBL" id="CP036526">
    <property type="protein sequence ID" value="QDT12935.1"/>
    <property type="molecule type" value="Genomic_DNA"/>
</dbReference>
<dbReference type="InterPro" id="IPR022660">
    <property type="entry name" value="DUF1581"/>
</dbReference>
<dbReference type="OrthoDB" id="230384at2"/>
<feature type="domain" description="DUF1581" evidence="2">
    <location>
        <begin position="350"/>
        <end position="427"/>
    </location>
</feature>
<dbReference type="AlphaFoldDB" id="A0A517P0N6"/>
<dbReference type="InterPro" id="IPR046518">
    <property type="entry name" value="DUF1583_N"/>
</dbReference>
<keyword evidence="1" id="KW-0732">Signal</keyword>
<feature type="domain" description="DUF1583" evidence="3">
    <location>
        <begin position="631"/>
        <end position="857"/>
    </location>
</feature>
<dbReference type="Proteomes" id="UP000319817">
    <property type="component" value="Chromosome"/>
</dbReference>
<dbReference type="Pfam" id="PF20407">
    <property type="entry name" value="DUF1583_N"/>
    <property type="match status" value="1"/>
</dbReference>
<dbReference type="Pfam" id="PF07619">
    <property type="entry name" value="DUF1581"/>
    <property type="match status" value="1"/>
</dbReference>
<evidence type="ECO:0000313" key="6">
    <source>
        <dbReference type="Proteomes" id="UP000319817"/>
    </source>
</evidence>
<evidence type="ECO:0000256" key="1">
    <source>
        <dbReference type="SAM" id="SignalP"/>
    </source>
</evidence>
<feature type="domain" description="DUF1583" evidence="3">
    <location>
        <begin position="891"/>
        <end position="1069"/>
    </location>
</feature>
<sequence precursor="true">MSTQRITLLCFMIAACAAPAMSQGSPRALDAIFAEQHVLESSLSVCRNCQRMPAAERFKKLSDWILPSDTHGDFRITVGFAPNPDNERGVIVSPILDWIATANELGRLSEVQTSVAAVKLTTDRMRIDQAAIQFLLATQANDLKKSTSLSNVFFSAAMSSAETVQRHRDAVLLCLHRSKESLPTALAAISHSQKLVASFARNDNVTAWHQHLKSTAAALREFVDVKKFGVAPGERSDSQWHSAPRSRAWEHGSGFPASQWMFADDRAYSVASHGEDFLFFAVPLEGDYDVESNVSSFGWKDTQIMTAGTWTGLIYDLKRVAYGNASFQQGFSPINPPLTDLSGHSTVHHRVTIRNKKLTAYFSGRRAYVQNLTLGQGDTRINPWIAVRSSPKHDGEAVDVRITGGRIPNTVSLSEVDNLPGWFEHFTLPSKSTLVDWRQYRQPRDLSRDQPQNETTFEIVGPQNTSLPRECFNESMLKYARPMIEDGEIEYEFWYQPSQFMVNPAIGRTCFVIRPSGLTVHPLSDGKYDQIGSRPGGGESIPVRPALVPNAWNRVALRLDGDNLQLRLNEDLLHTHVLSPDANRQFALFHYNDQTTARVRAIKWTGDWPKSLPSMQEQSLAALDPVLHSTDLAQKGQAFILPIQTDSFASGRLNLFSGDMIEHFHPDADGITVTRPNAREYCEARMTPNVDVSGDFDVTVGFDSLSAESIDSPLACASLEVDAVDSVQEQASLRLKFEADGSQVFQCTSTKVVDGERRTEYFGGQPNDANAGQMRLSRRGDQIFYLFAENDSQQFRIIGRRQFTTVPILNKGIRFGMQMLGNTGSITSRFKSLEVRADQVGGFALENQNAKLAKLNDARLRFDRAVSVDYKKQTMRPSDFYSWGSVGPWKSSDGGLPVQHVGTDDWNSSGVAFRPSVNGDFDIEISFDSVDLGVPKPGQHSRLFLQIQLEDPGQSQINTLLTHKSKGGLIVQTQTRVADERGAKIYSDAQHIDGTDIRRLRLARQGKTIFCLAGTNDPKTDTVLTSLPLGDAPIRRNAIRALVHTGGSGPTSNILFKTFDIRGEQFSKTAPVNLRYSVQPFPE</sequence>
<dbReference type="Pfam" id="PF07622">
    <property type="entry name" value="DUF1583"/>
    <property type="match status" value="2"/>
</dbReference>
<reference evidence="5 6" key="1">
    <citation type="submission" date="2019-02" db="EMBL/GenBank/DDBJ databases">
        <title>Deep-cultivation of Planctomycetes and their phenomic and genomic characterization uncovers novel biology.</title>
        <authorList>
            <person name="Wiegand S."/>
            <person name="Jogler M."/>
            <person name="Boedeker C."/>
            <person name="Pinto D."/>
            <person name="Vollmers J."/>
            <person name="Rivas-Marin E."/>
            <person name="Kohn T."/>
            <person name="Peeters S.H."/>
            <person name="Heuer A."/>
            <person name="Rast P."/>
            <person name="Oberbeckmann S."/>
            <person name="Bunk B."/>
            <person name="Jeske O."/>
            <person name="Meyerdierks A."/>
            <person name="Storesund J.E."/>
            <person name="Kallscheuer N."/>
            <person name="Luecker S."/>
            <person name="Lage O.M."/>
            <person name="Pohl T."/>
            <person name="Merkel B.J."/>
            <person name="Hornburger P."/>
            <person name="Mueller R.-W."/>
            <person name="Bruemmer F."/>
            <person name="Labrenz M."/>
            <person name="Spormann A.M."/>
            <person name="Op den Camp H."/>
            <person name="Overmann J."/>
            <person name="Amann R."/>
            <person name="Jetten M.S.M."/>
            <person name="Mascher T."/>
            <person name="Medema M.H."/>
            <person name="Devos D.P."/>
            <person name="Kaster A.-K."/>
            <person name="Ovreas L."/>
            <person name="Rohde M."/>
            <person name="Galperin M.Y."/>
            <person name="Jogler C."/>
        </authorList>
    </citation>
    <scope>NUCLEOTIDE SEQUENCE [LARGE SCALE GENOMIC DNA]</scope>
    <source>
        <strain evidence="5 6">K23_9</strain>
    </source>
</reference>
<feature type="chain" id="PRO_5021978810" evidence="1">
    <location>
        <begin position="23"/>
        <end position="1083"/>
    </location>
</feature>
<dbReference type="InterPro" id="IPR011475">
    <property type="entry name" value="DUF1583"/>
</dbReference>
<evidence type="ECO:0000259" key="2">
    <source>
        <dbReference type="Pfam" id="PF07619"/>
    </source>
</evidence>
<feature type="signal peptide" evidence="1">
    <location>
        <begin position="1"/>
        <end position="22"/>
    </location>
</feature>
<protein>
    <submittedName>
        <fullName evidence="5">Uncharacterized protein</fullName>
    </submittedName>
</protein>
<dbReference type="RefSeq" id="WP_145420750.1">
    <property type="nucleotide sequence ID" value="NZ_CP036526.1"/>
</dbReference>
<dbReference type="PROSITE" id="PS51257">
    <property type="entry name" value="PROKAR_LIPOPROTEIN"/>
    <property type="match status" value="1"/>
</dbReference>
<evidence type="ECO:0000313" key="5">
    <source>
        <dbReference type="EMBL" id="QDT12935.1"/>
    </source>
</evidence>
<name>A0A517P0N6_9BACT</name>
<feature type="domain" description="DUF1583" evidence="4">
    <location>
        <begin position="470"/>
        <end position="610"/>
    </location>
</feature>